<gene>
    <name evidence="1" type="ORF">GK091_13795</name>
</gene>
<organism evidence="1 2">
    <name type="scientific">Spirosoma agri</name>
    <dbReference type="NCBI Taxonomy" id="1987381"/>
    <lineage>
        <taxon>Bacteria</taxon>
        <taxon>Pseudomonadati</taxon>
        <taxon>Bacteroidota</taxon>
        <taxon>Cytophagia</taxon>
        <taxon>Cytophagales</taxon>
        <taxon>Cytophagaceae</taxon>
        <taxon>Spirosoma</taxon>
    </lineage>
</organism>
<sequence>MMSNRSIHDRLEAQLKTMHNKSFMCNTHVERVLTWKYEDDQVFVETSRRLINGTEHEMLKRLTSQEFLETEEEADYVNQNTDINPSVEQLVSIPKLKSLEVCDNFMDALTRAMDEVEHNAGFKEQAQVMTNIAGKAIDYAKVQLDALRLARDIVRNRD</sequence>
<comment type="caution">
    <text evidence="1">The sequence shown here is derived from an EMBL/GenBank/DDBJ whole genome shotgun (WGS) entry which is preliminary data.</text>
</comment>
<dbReference type="RefSeq" id="WP_164038986.1">
    <property type="nucleotide sequence ID" value="NZ_JAAGNZ010000001.1"/>
</dbReference>
<proteinExistence type="predicted"/>
<keyword evidence="2" id="KW-1185">Reference proteome</keyword>
<protein>
    <submittedName>
        <fullName evidence="1">Uncharacterized protein</fullName>
    </submittedName>
</protein>
<accession>A0A6M0II87</accession>
<evidence type="ECO:0000313" key="1">
    <source>
        <dbReference type="EMBL" id="NEU67959.1"/>
    </source>
</evidence>
<dbReference type="AlphaFoldDB" id="A0A6M0II87"/>
<name>A0A6M0II87_9BACT</name>
<dbReference type="EMBL" id="JAAGNZ010000001">
    <property type="protein sequence ID" value="NEU67959.1"/>
    <property type="molecule type" value="Genomic_DNA"/>
</dbReference>
<evidence type="ECO:0000313" key="2">
    <source>
        <dbReference type="Proteomes" id="UP000477386"/>
    </source>
</evidence>
<reference evidence="1 2" key="1">
    <citation type="submission" date="2020-02" db="EMBL/GenBank/DDBJ databases">
        <title>Draft genome sequence of two Spirosoma agri KCTC 52727 and Spirosoma terrae KCTC 52035.</title>
        <authorList>
            <person name="Rojas J."/>
            <person name="Ambika Manirajan B."/>
            <person name="Ratering S."/>
            <person name="Suarez C."/>
            <person name="Schnell S."/>
        </authorList>
    </citation>
    <scope>NUCLEOTIDE SEQUENCE [LARGE SCALE GENOMIC DNA]</scope>
    <source>
        <strain evidence="1 2">KCTC 52727</strain>
    </source>
</reference>
<dbReference type="Proteomes" id="UP000477386">
    <property type="component" value="Unassembled WGS sequence"/>
</dbReference>